<dbReference type="SUPFAM" id="SSF54862">
    <property type="entry name" value="4Fe-4S ferredoxins"/>
    <property type="match status" value="1"/>
</dbReference>
<keyword evidence="1" id="KW-0004">4Fe-4S</keyword>
<dbReference type="InterPro" id="IPR017900">
    <property type="entry name" value="4Fe4S_Fe_S_CS"/>
</dbReference>
<feature type="domain" description="4Fe-4S ferredoxin-type" evidence="5">
    <location>
        <begin position="86"/>
        <end position="115"/>
    </location>
</feature>
<evidence type="ECO:0000313" key="7">
    <source>
        <dbReference type="Proteomes" id="UP001519307"/>
    </source>
</evidence>
<dbReference type="EMBL" id="JAGGLM010000001">
    <property type="protein sequence ID" value="MBP2031744.1"/>
    <property type="molecule type" value="Genomic_DNA"/>
</dbReference>
<dbReference type="RefSeq" id="WP_245331423.1">
    <property type="nucleotide sequence ID" value="NZ_JAGGLM010000001.1"/>
</dbReference>
<evidence type="ECO:0000256" key="3">
    <source>
        <dbReference type="ARBA" id="ARBA00023004"/>
    </source>
</evidence>
<accession>A0ABS4KNX7</accession>
<organism evidence="6 7">
    <name type="scientific">Clostridium algifaecis</name>
    <dbReference type="NCBI Taxonomy" id="1472040"/>
    <lineage>
        <taxon>Bacteria</taxon>
        <taxon>Bacillati</taxon>
        <taxon>Bacillota</taxon>
        <taxon>Clostridia</taxon>
        <taxon>Eubacteriales</taxon>
        <taxon>Clostridiaceae</taxon>
        <taxon>Clostridium</taxon>
    </lineage>
</organism>
<dbReference type="CDD" id="cd10554">
    <property type="entry name" value="HycB_like"/>
    <property type="match status" value="1"/>
</dbReference>
<dbReference type="PROSITE" id="PS00198">
    <property type="entry name" value="4FE4S_FER_1"/>
    <property type="match status" value="1"/>
</dbReference>
<reference evidence="6 7" key="1">
    <citation type="submission" date="2021-03" db="EMBL/GenBank/DDBJ databases">
        <title>Genomic Encyclopedia of Type Strains, Phase IV (KMG-IV): sequencing the most valuable type-strain genomes for metagenomic binning, comparative biology and taxonomic classification.</title>
        <authorList>
            <person name="Goeker M."/>
        </authorList>
    </citation>
    <scope>NUCLEOTIDE SEQUENCE [LARGE SCALE GENOMIC DNA]</scope>
    <source>
        <strain evidence="6 7">DSM 28783</strain>
    </source>
</reference>
<dbReference type="InterPro" id="IPR050294">
    <property type="entry name" value="RnfB_subfamily"/>
</dbReference>
<keyword evidence="2" id="KW-0479">Metal-binding</keyword>
<evidence type="ECO:0000256" key="4">
    <source>
        <dbReference type="ARBA" id="ARBA00023014"/>
    </source>
</evidence>
<evidence type="ECO:0000259" key="5">
    <source>
        <dbReference type="PROSITE" id="PS51379"/>
    </source>
</evidence>
<name>A0ABS4KNX7_9CLOT</name>
<dbReference type="Proteomes" id="UP001519307">
    <property type="component" value="Unassembled WGS sequence"/>
</dbReference>
<sequence>MSVDFNSFVVADPSKCIGCRACEIACAAGHRENNNGKTIGTMNRVVTPKLFMVKDEGMVMPIQCRHCEDAPCISACPVDAILKSGESVIINENACIGCKTCTLVCPVGAVELLPRVESNIITGQIETKVKLAAYKCDLCSENGKEPVCVRECPKDALKLVRPKEKI</sequence>
<protein>
    <submittedName>
        <fullName evidence="6">Electron transport protein HydN</fullName>
    </submittedName>
</protein>
<keyword evidence="4" id="KW-0411">Iron-sulfur</keyword>
<feature type="domain" description="4Fe-4S ferredoxin-type" evidence="5">
    <location>
        <begin position="7"/>
        <end position="36"/>
    </location>
</feature>
<dbReference type="Pfam" id="PF13247">
    <property type="entry name" value="Fer4_11"/>
    <property type="match status" value="1"/>
</dbReference>
<proteinExistence type="predicted"/>
<dbReference type="PANTHER" id="PTHR42859:SF16">
    <property type="entry name" value="FORMATE HYDROGENLYASE SUBUNIT 2-RELATED"/>
    <property type="match status" value="1"/>
</dbReference>
<dbReference type="PROSITE" id="PS51379">
    <property type="entry name" value="4FE4S_FER_2"/>
    <property type="match status" value="2"/>
</dbReference>
<gene>
    <name evidence="6" type="ORF">J2Z42_000409</name>
</gene>
<evidence type="ECO:0000313" key="6">
    <source>
        <dbReference type="EMBL" id="MBP2031744.1"/>
    </source>
</evidence>
<keyword evidence="3" id="KW-0408">Iron</keyword>
<evidence type="ECO:0000256" key="2">
    <source>
        <dbReference type="ARBA" id="ARBA00022723"/>
    </source>
</evidence>
<keyword evidence="7" id="KW-1185">Reference proteome</keyword>
<comment type="caution">
    <text evidence="6">The sequence shown here is derived from an EMBL/GenBank/DDBJ whole genome shotgun (WGS) entry which is preliminary data.</text>
</comment>
<dbReference type="PANTHER" id="PTHR42859">
    <property type="entry name" value="OXIDOREDUCTASE"/>
    <property type="match status" value="1"/>
</dbReference>
<dbReference type="InterPro" id="IPR017896">
    <property type="entry name" value="4Fe4S_Fe-S-bd"/>
</dbReference>
<dbReference type="Gene3D" id="3.30.70.20">
    <property type="match status" value="2"/>
</dbReference>
<evidence type="ECO:0000256" key="1">
    <source>
        <dbReference type="ARBA" id="ARBA00022485"/>
    </source>
</evidence>
<dbReference type="Pfam" id="PF12837">
    <property type="entry name" value="Fer4_6"/>
    <property type="match status" value="1"/>
</dbReference>